<dbReference type="Pfam" id="PF13443">
    <property type="entry name" value="HTH_26"/>
    <property type="match status" value="1"/>
</dbReference>
<evidence type="ECO:0000313" key="3">
    <source>
        <dbReference type="Proteomes" id="UP000464754"/>
    </source>
</evidence>
<proteinExistence type="predicted"/>
<dbReference type="KEGG" id="aarg:Aargi30884_16130"/>
<dbReference type="PANTHER" id="PTHR37301">
    <property type="entry name" value="DNA-BINDING PROTEIN-RELATED"/>
    <property type="match status" value="1"/>
</dbReference>
<dbReference type="SUPFAM" id="SSF47413">
    <property type="entry name" value="lambda repressor-like DNA-binding domains"/>
    <property type="match status" value="1"/>
</dbReference>
<keyword evidence="3" id="KW-1185">Reference proteome</keyword>
<dbReference type="InterPro" id="IPR001387">
    <property type="entry name" value="Cro/C1-type_HTH"/>
</dbReference>
<dbReference type="Proteomes" id="UP000464754">
    <property type="component" value="Chromosome"/>
</dbReference>
<dbReference type="CDD" id="cd00093">
    <property type="entry name" value="HTH_XRE"/>
    <property type="match status" value="1"/>
</dbReference>
<evidence type="ECO:0000313" key="2">
    <source>
        <dbReference type="EMBL" id="BBK22710.1"/>
    </source>
</evidence>
<sequence>MAVRIYLSELLGERRISQADLARKTGIRANTINELYWELVERVNLEHIEKICNVLDCEIGDLLKIEKKK</sequence>
<dbReference type="PANTHER" id="PTHR37301:SF1">
    <property type="entry name" value="DNA-BINDING PROTEIN"/>
    <property type="match status" value="1"/>
</dbReference>
<dbReference type="PROSITE" id="PS50943">
    <property type="entry name" value="HTH_CROC1"/>
    <property type="match status" value="1"/>
</dbReference>
<name>A0A6N4TI75_9FIRM</name>
<dbReference type="SMART" id="SM00530">
    <property type="entry name" value="HTH_XRE"/>
    <property type="match status" value="1"/>
</dbReference>
<reference evidence="3" key="1">
    <citation type="submission" date="2019-05" db="EMBL/GenBank/DDBJ databases">
        <title>Complete genome sequencing of Absiella argi strain JCM 30884.</title>
        <authorList>
            <person name="Sakamoto M."/>
            <person name="Murakami T."/>
            <person name="Mori H."/>
        </authorList>
    </citation>
    <scope>NUCLEOTIDE SEQUENCE [LARGE SCALE GENOMIC DNA]</scope>
    <source>
        <strain evidence="3">JCM 30884</strain>
    </source>
</reference>
<dbReference type="RefSeq" id="WP_115716434.1">
    <property type="nucleotide sequence ID" value="NZ_AP019695.1"/>
</dbReference>
<accession>A0A6N4TI75</accession>
<dbReference type="InterPro" id="IPR010982">
    <property type="entry name" value="Lambda_DNA-bd_dom_sf"/>
</dbReference>
<protein>
    <recommendedName>
        <fullName evidence="1">HTH cro/C1-type domain-containing protein</fullName>
    </recommendedName>
</protein>
<dbReference type="Gene3D" id="1.10.260.40">
    <property type="entry name" value="lambda repressor-like DNA-binding domains"/>
    <property type="match status" value="1"/>
</dbReference>
<dbReference type="GO" id="GO:0003677">
    <property type="term" value="F:DNA binding"/>
    <property type="evidence" value="ECO:0007669"/>
    <property type="project" value="InterPro"/>
</dbReference>
<dbReference type="AlphaFoldDB" id="A0A6N4TI75"/>
<gene>
    <name evidence="2" type="ORF">Aargi30884_16130</name>
</gene>
<organism evidence="2 3">
    <name type="scientific">Amedibacterium intestinale</name>
    <dbReference type="NCBI Taxonomy" id="2583452"/>
    <lineage>
        <taxon>Bacteria</taxon>
        <taxon>Bacillati</taxon>
        <taxon>Bacillota</taxon>
        <taxon>Erysipelotrichia</taxon>
        <taxon>Erysipelotrichales</taxon>
        <taxon>Erysipelotrichaceae</taxon>
        <taxon>Amedibacterium</taxon>
    </lineage>
</organism>
<feature type="domain" description="HTH cro/C1-type" evidence="1">
    <location>
        <begin position="7"/>
        <end position="62"/>
    </location>
</feature>
<dbReference type="EMBL" id="AP019695">
    <property type="protein sequence ID" value="BBK22710.1"/>
    <property type="molecule type" value="Genomic_DNA"/>
</dbReference>
<evidence type="ECO:0000259" key="1">
    <source>
        <dbReference type="PROSITE" id="PS50943"/>
    </source>
</evidence>